<dbReference type="InterPro" id="IPR011990">
    <property type="entry name" value="TPR-like_helical_dom_sf"/>
</dbReference>
<dbReference type="EMBL" id="MK072147">
    <property type="protein sequence ID" value="AYV79468.1"/>
    <property type="molecule type" value="Genomic_DNA"/>
</dbReference>
<feature type="coiled-coil region" evidence="2">
    <location>
        <begin position="325"/>
        <end position="352"/>
    </location>
</feature>
<dbReference type="SMART" id="SM00028">
    <property type="entry name" value="TPR"/>
    <property type="match status" value="3"/>
</dbReference>
<evidence type="ECO:0000256" key="3">
    <source>
        <dbReference type="SAM" id="MobiDB-lite"/>
    </source>
</evidence>
<dbReference type="PROSITE" id="PS50005">
    <property type="entry name" value="TPR"/>
    <property type="match status" value="1"/>
</dbReference>
<accession>A0A3G4ZX29</accession>
<dbReference type="Gene3D" id="1.25.40.10">
    <property type="entry name" value="Tetratricopeptide repeat domain"/>
    <property type="match status" value="2"/>
</dbReference>
<gene>
    <name evidence="4" type="ORF">Faunusvirus16_2</name>
</gene>
<feature type="region of interest" description="Disordered" evidence="3">
    <location>
        <begin position="370"/>
        <end position="396"/>
    </location>
</feature>
<evidence type="ECO:0000313" key="4">
    <source>
        <dbReference type="EMBL" id="AYV79468.1"/>
    </source>
</evidence>
<proteinExistence type="predicted"/>
<dbReference type="InterPro" id="IPR019734">
    <property type="entry name" value="TPR_rpt"/>
</dbReference>
<protein>
    <submittedName>
        <fullName evidence="4">Uncharacterized protein</fullName>
    </submittedName>
</protein>
<dbReference type="SUPFAM" id="SSF81901">
    <property type="entry name" value="HCP-like"/>
    <property type="match status" value="2"/>
</dbReference>
<sequence>MTDETSKISKAKKLYDMGMYYSEKKDNITMLKCLKISAEFGNTSSITKLGQHYERHNMPDKMLEYYNIGSDKHDTFCIAKLAKYYEGLGDIDQMIKYLKRGIELHDTYAIRELAEYYEKKSDYDKMMEYYDLAIAKYNDHISMTTLIRFHDLMSNYNEMVKYCHMIINYDDTIIVQKADSITAKPIESEHAMRRLMHYHKDKHEYTEMFKYCTMLLEKKDTSVYKDLGDYYSAIQKYDLMIEYYVKAINIHNRSAIVQLANYYLKNNLLSDGLNMFITIQTNIKCKPTKSKSKLKIYGNTNYSLNYYVRIFIKDPQAYAIFVKNYKKLLNSLDEKDNKITELNNRIEELEHMPEGPKYAEARDRFNKNADILNGVDDGGSDEGLDDGEMDGGLDED</sequence>
<feature type="repeat" description="TPR" evidence="1">
    <location>
        <begin position="221"/>
        <end position="254"/>
    </location>
</feature>
<keyword evidence="1" id="KW-0802">TPR repeat</keyword>
<evidence type="ECO:0000256" key="2">
    <source>
        <dbReference type="SAM" id="Coils"/>
    </source>
</evidence>
<organism evidence="4">
    <name type="scientific">Faunusvirus sp</name>
    <dbReference type="NCBI Taxonomy" id="2487766"/>
    <lineage>
        <taxon>Viruses</taxon>
        <taxon>Varidnaviria</taxon>
        <taxon>Bamfordvirae</taxon>
        <taxon>Nucleocytoviricota</taxon>
        <taxon>Megaviricetes</taxon>
        <taxon>Imitervirales</taxon>
        <taxon>Mimiviridae</taxon>
    </lineage>
</organism>
<feature type="compositionally biased region" description="Acidic residues" evidence="3">
    <location>
        <begin position="378"/>
        <end position="396"/>
    </location>
</feature>
<name>A0A3G4ZX29_9VIRU</name>
<evidence type="ECO:0000256" key="1">
    <source>
        <dbReference type="PROSITE-ProRule" id="PRU00339"/>
    </source>
</evidence>
<reference evidence="4" key="1">
    <citation type="submission" date="2018-10" db="EMBL/GenBank/DDBJ databases">
        <title>Hidden diversity of soil giant viruses.</title>
        <authorList>
            <person name="Schulz F."/>
            <person name="Alteio L."/>
            <person name="Goudeau D."/>
            <person name="Ryan E.M."/>
            <person name="Malmstrom R.R."/>
            <person name="Blanchard J."/>
            <person name="Woyke T."/>
        </authorList>
    </citation>
    <scope>NUCLEOTIDE SEQUENCE</scope>
    <source>
        <strain evidence="4">FNV1</strain>
    </source>
</reference>
<keyword evidence="2" id="KW-0175">Coiled coil</keyword>